<accession>A0A177D5X5</accession>
<dbReference type="RefSeq" id="XP_018379981.1">
    <property type="nucleotide sequence ID" value="XM_018530029.1"/>
</dbReference>
<feature type="compositionally biased region" description="Basic and acidic residues" evidence="1">
    <location>
        <begin position="63"/>
        <end position="75"/>
    </location>
</feature>
<evidence type="ECO:0000256" key="1">
    <source>
        <dbReference type="SAM" id="MobiDB-lite"/>
    </source>
</evidence>
<evidence type="ECO:0000313" key="3">
    <source>
        <dbReference type="Proteomes" id="UP000077248"/>
    </source>
</evidence>
<keyword evidence="3" id="KW-1185">Reference proteome</keyword>
<dbReference type="KEGG" id="aalt:CC77DRAFT_1099872"/>
<reference evidence="2 3" key="1">
    <citation type="submission" date="2016-05" db="EMBL/GenBank/DDBJ databases">
        <title>Comparative analysis of secretome profiles of manganese(II)-oxidizing ascomycete fungi.</title>
        <authorList>
            <consortium name="DOE Joint Genome Institute"/>
            <person name="Zeiner C.A."/>
            <person name="Purvine S.O."/>
            <person name="Zink E.M."/>
            <person name="Wu S."/>
            <person name="Pasa-Tolic L."/>
            <person name="Chaput D.L."/>
            <person name="Haridas S."/>
            <person name="Grigoriev I.V."/>
            <person name="Santelli C.M."/>
            <person name="Hansel C.M."/>
        </authorList>
    </citation>
    <scope>NUCLEOTIDE SEQUENCE [LARGE SCALE GENOMIC DNA]</scope>
    <source>
        <strain evidence="2 3">SRC1lrK2f</strain>
    </source>
</reference>
<organism evidence="2 3">
    <name type="scientific">Alternaria alternata</name>
    <name type="common">Alternaria rot fungus</name>
    <name type="synonym">Torula alternata</name>
    <dbReference type="NCBI Taxonomy" id="5599"/>
    <lineage>
        <taxon>Eukaryota</taxon>
        <taxon>Fungi</taxon>
        <taxon>Dikarya</taxon>
        <taxon>Ascomycota</taxon>
        <taxon>Pezizomycotina</taxon>
        <taxon>Dothideomycetes</taxon>
        <taxon>Pleosporomycetidae</taxon>
        <taxon>Pleosporales</taxon>
        <taxon>Pleosporineae</taxon>
        <taxon>Pleosporaceae</taxon>
        <taxon>Alternaria</taxon>
        <taxon>Alternaria sect. Alternaria</taxon>
        <taxon>Alternaria alternata complex</taxon>
    </lineage>
</organism>
<dbReference type="AlphaFoldDB" id="A0A177D5X5"/>
<name>A0A177D5X5_ALTAL</name>
<protein>
    <submittedName>
        <fullName evidence="2">Uncharacterized protein</fullName>
    </submittedName>
</protein>
<proteinExistence type="predicted"/>
<feature type="region of interest" description="Disordered" evidence="1">
    <location>
        <begin position="44"/>
        <end position="80"/>
    </location>
</feature>
<dbReference type="VEuPathDB" id="FungiDB:CC77DRAFT_1099872"/>
<sequence>MPDNTFSSFTDLYPPDPTALTLFEIIGLRDDAFDDHQASCSLPDLEPTAVADNSSLQQSEDTPSDRRHSVPDSKTKKPKRYGCPGNNWLCKPEELRARRAWTSFKKFSTHLMIHREEFVMSGGLKCLSCEGSPSSPGSDFTNIVFPPGGQELAKHIWEKHMTVQTRVMEH</sequence>
<dbReference type="GeneID" id="29115623"/>
<dbReference type="EMBL" id="KV441499">
    <property type="protein sequence ID" value="OAG14560.1"/>
    <property type="molecule type" value="Genomic_DNA"/>
</dbReference>
<gene>
    <name evidence="2" type="ORF">CC77DRAFT_1099872</name>
</gene>
<feature type="compositionally biased region" description="Polar residues" evidence="1">
    <location>
        <begin position="51"/>
        <end position="61"/>
    </location>
</feature>
<evidence type="ECO:0000313" key="2">
    <source>
        <dbReference type="EMBL" id="OAG14560.1"/>
    </source>
</evidence>
<dbReference type="Proteomes" id="UP000077248">
    <property type="component" value="Unassembled WGS sequence"/>
</dbReference>